<dbReference type="SMART" id="SM00460">
    <property type="entry name" value="TGc"/>
    <property type="match status" value="1"/>
</dbReference>
<reference evidence="4" key="1">
    <citation type="journal article" date="2019" name="Int. J. Syst. Evol. Microbiol.">
        <title>The Global Catalogue of Microorganisms (GCM) 10K type strain sequencing project: providing services to taxonomists for standard genome sequencing and annotation.</title>
        <authorList>
            <consortium name="The Broad Institute Genomics Platform"/>
            <consortium name="The Broad Institute Genome Sequencing Center for Infectious Disease"/>
            <person name="Wu L."/>
            <person name="Ma J."/>
        </authorList>
    </citation>
    <scope>NUCLEOTIDE SEQUENCE [LARGE SCALE GENOMIC DNA]</scope>
    <source>
        <strain evidence="4">CCM 8702</strain>
    </source>
</reference>
<feature type="signal peptide" evidence="1">
    <location>
        <begin position="1"/>
        <end position="24"/>
    </location>
</feature>
<protein>
    <recommendedName>
        <fullName evidence="2">Transglutaminase-like domain-containing protein</fullName>
    </recommendedName>
</protein>
<proteinExistence type="predicted"/>
<dbReference type="Proteomes" id="UP000605427">
    <property type="component" value="Unassembled WGS sequence"/>
</dbReference>
<organism evidence="3 4">
    <name type="scientific">Saccharibacillus endophyticus</name>
    <dbReference type="NCBI Taxonomy" id="2060666"/>
    <lineage>
        <taxon>Bacteria</taxon>
        <taxon>Bacillati</taxon>
        <taxon>Bacillota</taxon>
        <taxon>Bacilli</taxon>
        <taxon>Bacillales</taxon>
        <taxon>Paenibacillaceae</taxon>
        <taxon>Saccharibacillus</taxon>
    </lineage>
</organism>
<keyword evidence="4" id="KW-1185">Reference proteome</keyword>
<name>A0ABQ2A1W4_9BACL</name>
<dbReference type="SUPFAM" id="SSF54001">
    <property type="entry name" value="Cysteine proteinases"/>
    <property type="match status" value="1"/>
</dbReference>
<feature type="domain" description="Transglutaminase-like" evidence="2">
    <location>
        <begin position="186"/>
        <end position="244"/>
    </location>
</feature>
<dbReference type="PANTHER" id="PTHR33490">
    <property type="entry name" value="BLR5614 PROTEIN-RELATED"/>
    <property type="match status" value="1"/>
</dbReference>
<evidence type="ECO:0000313" key="3">
    <source>
        <dbReference type="EMBL" id="GGH82452.1"/>
    </source>
</evidence>
<gene>
    <name evidence="3" type="ORF">GCM10007362_33790</name>
</gene>
<feature type="chain" id="PRO_5046967255" description="Transglutaminase-like domain-containing protein" evidence="1">
    <location>
        <begin position="25"/>
        <end position="270"/>
    </location>
</feature>
<sequence length="270" mass="29543">MYKRMLKTALASSLMVGWSSTSVAMTANASTEALPIQISSLQAGTVTIGYDIRSSKKRHKLMIVKSNTVYTYDLDPALRSETFPLQSGGGTYDITLVENISGTAYRKLGTTSIDLPDSEADQVFLGSVQNVDWKKAKKATALAAKLTAAKKTDKDKAQAIREYVTTHIEYADKEIGIAYLPNADDTLTSGKGMCYDYASLMAVMLRSVGIPTKLVMGSTTYVTEYHAWNEIYLNGKWVIVDATVDAAYKQAGKSIPFSKEASKYTVQKVY</sequence>
<dbReference type="InterPro" id="IPR002931">
    <property type="entry name" value="Transglutaminase-like"/>
</dbReference>
<dbReference type="RefSeq" id="WP_172245634.1">
    <property type="nucleotide sequence ID" value="NZ_BMDD01000004.1"/>
</dbReference>
<evidence type="ECO:0000256" key="1">
    <source>
        <dbReference type="SAM" id="SignalP"/>
    </source>
</evidence>
<dbReference type="EMBL" id="BMDD01000004">
    <property type="protein sequence ID" value="GGH82452.1"/>
    <property type="molecule type" value="Genomic_DNA"/>
</dbReference>
<dbReference type="Pfam" id="PF01841">
    <property type="entry name" value="Transglut_core"/>
    <property type="match status" value="1"/>
</dbReference>
<evidence type="ECO:0000313" key="4">
    <source>
        <dbReference type="Proteomes" id="UP000605427"/>
    </source>
</evidence>
<comment type="caution">
    <text evidence="3">The sequence shown here is derived from an EMBL/GenBank/DDBJ whole genome shotgun (WGS) entry which is preliminary data.</text>
</comment>
<keyword evidence="1" id="KW-0732">Signal</keyword>
<dbReference type="InterPro" id="IPR038765">
    <property type="entry name" value="Papain-like_cys_pep_sf"/>
</dbReference>
<accession>A0ABQ2A1W4</accession>
<evidence type="ECO:0000259" key="2">
    <source>
        <dbReference type="SMART" id="SM00460"/>
    </source>
</evidence>
<dbReference type="Gene3D" id="3.10.620.30">
    <property type="match status" value="1"/>
</dbReference>